<accession>A0AAN8KH98</accession>
<dbReference type="Proteomes" id="UP001347796">
    <property type="component" value="Unassembled WGS sequence"/>
</dbReference>
<proteinExistence type="predicted"/>
<name>A0AAN8KH98_PATCE</name>
<sequence>MFHTIRKVKKYRKLLLTEGVRKRKKSRGKITKRDYVACEDPQFLSKSQIRNRKINRSVNVSGKRRRRIMKLLGRQAIVKTSNTEPMVTTQTKSQKRSKKKNKIVPVDLSTPEDSEEDVEMADEEEEDEDAGVIDEVKAV</sequence>
<comment type="caution">
    <text evidence="2">The sequence shown here is derived from an EMBL/GenBank/DDBJ whole genome shotgun (WGS) entry which is preliminary data.</text>
</comment>
<gene>
    <name evidence="2" type="ORF">SNE40_001330</name>
</gene>
<protein>
    <submittedName>
        <fullName evidence="2">Uncharacterized protein</fullName>
    </submittedName>
</protein>
<evidence type="ECO:0000256" key="1">
    <source>
        <dbReference type="SAM" id="MobiDB-lite"/>
    </source>
</evidence>
<reference evidence="2 3" key="1">
    <citation type="submission" date="2024-01" db="EMBL/GenBank/DDBJ databases">
        <title>The genome of the rayed Mediterranean limpet Patella caerulea (Linnaeus, 1758).</title>
        <authorList>
            <person name="Anh-Thu Weber A."/>
            <person name="Halstead-Nussloch G."/>
        </authorList>
    </citation>
    <scope>NUCLEOTIDE SEQUENCE [LARGE SCALE GENOMIC DNA]</scope>
    <source>
        <strain evidence="2">AATW-2023a</strain>
        <tissue evidence="2">Whole specimen</tissue>
    </source>
</reference>
<feature type="compositionally biased region" description="Acidic residues" evidence="1">
    <location>
        <begin position="110"/>
        <end position="132"/>
    </location>
</feature>
<organism evidence="2 3">
    <name type="scientific">Patella caerulea</name>
    <name type="common">Rayed Mediterranean limpet</name>
    <dbReference type="NCBI Taxonomy" id="87958"/>
    <lineage>
        <taxon>Eukaryota</taxon>
        <taxon>Metazoa</taxon>
        <taxon>Spiralia</taxon>
        <taxon>Lophotrochozoa</taxon>
        <taxon>Mollusca</taxon>
        <taxon>Gastropoda</taxon>
        <taxon>Patellogastropoda</taxon>
        <taxon>Patelloidea</taxon>
        <taxon>Patellidae</taxon>
        <taxon>Patella</taxon>
    </lineage>
</organism>
<feature type="region of interest" description="Disordered" evidence="1">
    <location>
        <begin position="80"/>
        <end position="139"/>
    </location>
</feature>
<dbReference type="EMBL" id="JAZGQO010000001">
    <property type="protein sequence ID" value="KAK6196026.1"/>
    <property type="molecule type" value="Genomic_DNA"/>
</dbReference>
<dbReference type="AlphaFoldDB" id="A0AAN8KH98"/>
<keyword evidence="3" id="KW-1185">Reference proteome</keyword>
<evidence type="ECO:0000313" key="3">
    <source>
        <dbReference type="Proteomes" id="UP001347796"/>
    </source>
</evidence>
<feature type="compositionally biased region" description="Basic residues" evidence="1">
    <location>
        <begin position="93"/>
        <end position="102"/>
    </location>
</feature>
<evidence type="ECO:0000313" key="2">
    <source>
        <dbReference type="EMBL" id="KAK6196026.1"/>
    </source>
</evidence>